<keyword evidence="4" id="KW-1185">Reference proteome</keyword>
<dbReference type="InterPro" id="IPR036866">
    <property type="entry name" value="RibonucZ/Hydroxyglut_hydro"/>
</dbReference>
<protein>
    <submittedName>
        <fullName evidence="3">Beta-lactamase superfamily domain-containing protein</fullName>
    </submittedName>
</protein>
<accession>A0AAE0U907</accession>
<dbReference type="AlphaFoldDB" id="A0AAE0U907"/>
<feature type="domain" description="Metallo-beta-lactamase" evidence="2">
    <location>
        <begin position="177"/>
        <end position="337"/>
    </location>
</feature>
<dbReference type="GO" id="GO:0070290">
    <property type="term" value="F:N-acylphosphatidylethanolamine-specific phospholipase D activity"/>
    <property type="evidence" value="ECO:0007669"/>
    <property type="project" value="TreeGrafter"/>
</dbReference>
<feature type="region of interest" description="Disordered" evidence="1">
    <location>
        <begin position="500"/>
        <end position="520"/>
    </location>
</feature>
<feature type="compositionally biased region" description="Basic and acidic residues" evidence="1">
    <location>
        <begin position="500"/>
        <end position="511"/>
    </location>
</feature>
<dbReference type="GO" id="GO:0070292">
    <property type="term" value="P:N-acylphosphatidylethanolamine metabolic process"/>
    <property type="evidence" value="ECO:0007669"/>
    <property type="project" value="TreeGrafter"/>
</dbReference>
<dbReference type="EMBL" id="JAULSW010000001">
    <property type="protein sequence ID" value="KAK3394959.1"/>
    <property type="molecule type" value="Genomic_DNA"/>
</dbReference>
<evidence type="ECO:0000256" key="1">
    <source>
        <dbReference type="SAM" id="MobiDB-lite"/>
    </source>
</evidence>
<evidence type="ECO:0000313" key="3">
    <source>
        <dbReference type="EMBL" id="KAK3394959.1"/>
    </source>
</evidence>
<evidence type="ECO:0000313" key="4">
    <source>
        <dbReference type="Proteomes" id="UP001285441"/>
    </source>
</evidence>
<name>A0AAE0U907_9PEZI</name>
<dbReference type="SUPFAM" id="SSF56281">
    <property type="entry name" value="Metallo-hydrolase/oxidoreductase"/>
    <property type="match status" value="1"/>
</dbReference>
<dbReference type="GO" id="GO:0070291">
    <property type="term" value="P:N-acylethanolamine metabolic process"/>
    <property type="evidence" value="ECO:0007669"/>
    <property type="project" value="TreeGrafter"/>
</dbReference>
<evidence type="ECO:0000259" key="2">
    <source>
        <dbReference type="Pfam" id="PF12706"/>
    </source>
</evidence>
<dbReference type="InterPro" id="IPR001279">
    <property type="entry name" value="Metallo-B-lactamas"/>
</dbReference>
<comment type="caution">
    <text evidence="3">The sequence shown here is derived from an EMBL/GenBank/DDBJ whole genome shotgun (WGS) entry which is preliminary data.</text>
</comment>
<dbReference type="Gene3D" id="3.60.15.10">
    <property type="entry name" value="Ribonuclease Z/Hydroxyacylglutathione hydrolase-like"/>
    <property type="match status" value="1"/>
</dbReference>
<feature type="region of interest" description="Disordered" evidence="1">
    <location>
        <begin position="341"/>
        <end position="365"/>
    </location>
</feature>
<feature type="region of interest" description="Disordered" evidence="1">
    <location>
        <begin position="97"/>
        <end position="122"/>
    </location>
</feature>
<dbReference type="Proteomes" id="UP001285441">
    <property type="component" value="Unassembled WGS sequence"/>
</dbReference>
<gene>
    <name evidence="3" type="ORF">B0H63DRAFT_62822</name>
</gene>
<reference evidence="3" key="2">
    <citation type="submission" date="2023-06" db="EMBL/GenBank/DDBJ databases">
        <authorList>
            <consortium name="Lawrence Berkeley National Laboratory"/>
            <person name="Haridas S."/>
            <person name="Hensen N."/>
            <person name="Bonometti L."/>
            <person name="Westerberg I."/>
            <person name="Brannstrom I.O."/>
            <person name="Guillou S."/>
            <person name="Cros-Aarteil S."/>
            <person name="Calhoun S."/>
            <person name="Kuo A."/>
            <person name="Mondo S."/>
            <person name="Pangilinan J."/>
            <person name="Riley R."/>
            <person name="LaButti K."/>
            <person name="Andreopoulos B."/>
            <person name="Lipzen A."/>
            <person name="Chen C."/>
            <person name="Yanf M."/>
            <person name="Daum C."/>
            <person name="Ng V."/>
            <person name="Clum A."/>
            <person name="Steindorff A."/>
            <person name="Ohm R."/>
            <person name="Martin F."/>
            <person name="Silar P."/>
            <person name="Natvig D."/>
            <person name="Lalanne C."/>
            <person name="Gautier V."/>
            <person name="Ament-velasquez S.L."/>
            <person name="Kruys A."/>
            <person name="Hutchinson M.I."/>
            <person name="Powell A.J."/>
            <person name="Barry K."/>
            <person name="Miller A.N."/>
            <person name="Grigoriev I.V."/>
            <person name="Debuchy R."/>
            <person name="Gladieux P."/>
            <person name="Thoren M.H."/>
            <person name="Johannesson H."/>
        </authorList>
    </citation>
    <scope>NUCLEOTIDE SEQUENCE</scope>
    <source>
        <strain evidence="3">CBS 232.78</strain>
    </source>
</reference>
<reference evidence="3" key="1">
    <citation type="journal article" date="2023" name="Mol. Phylogenet. Evol.">
        <title>Genome-scale phylogeny and comparative genomics of the fungal order Sordariales.</title>
        <authorList>
            <person name="Hensen N."/>
            <person name="Bonometti L."/>
            <person name="Westerberg I."/>
            <person name="Brannstrom I.O."/>
            <person name="Guillou S."/>
            <person name="Cros-Aarteil S."/>
            <person name="Calhoun S."/>
            <person name="Haridas S."/>
            <person name="Kuo A."/>
            <person name="Mondo S."/>
            <person name="Pangilinan J."/>
            <person name="Riley R."/>
            <person name="LaButti K."/>
            <person name="Andreopoulos B."/>
            <person name="Lipzen A."/>
            <person name="Chen C."/>
            <person name="Yan M."/>
            <person name="Daum C."/>
            <person name="Ng V."/>
            <person name="Clum A."/>
            <person name="Steindorff A."/>
            <person name="Ohm R.A."/>
            <person name="Martin F."/>
            <person name="Silar P."/>
            <person name="Natvig D.O."/>
            <person name="Lalanne C."/>
            <person name="Gautier V."/>
            <person name="Ament-Velasquez S.L."/>
            <person name="Kruys A."/>
            <person name="Hutchinson M.I."/>
            <person name="Powell A.J."/>
            <person name="Barry K."/>
            <person name="Miller A.N."/>
            <person name="Grigoriev I.V."/>
            <person name="Debuchy R."/>
            <person name="Gladieux P."/>
            <person name="Hiltunen Thoren M."/>
            <person name="Johannesson H."/>
        </authorList>
    </citation>
    <scope>NUCLEOTIDE SEQUENCE</scope>
    <source>
        <strain evidence="3">CBS 232.78</strain>
    </source>
</reference>
<proteinExistence type="predicted"/>
<feature type="region of interest" description="Disordered" evidence="1">
    <location>
        <begin position="438"/>
        <end position="461"/>
    </location>
</feature>
<dbReference type="PANTHER" id="PTHR15032">
    <property type="entry name" value="N-ACYL-PHOSPHATIDYLETHANOLAMINE-HYDROLYZING PHOSPHOLIPASE D"/>
    <property type="match status" value="1"/>
</dbReference>
<feature type="compositionally biased region" description="Pro residues" evidence="1">
    <location>
        <begin position="346"/>
        <end position="356"/>
    </location>
</feature>
<organism evidence="3 4">
    <name type="scientific">Podospora didyma</name>
    <dbReference type="NCBI Taxonomy" id="330526"/>
    <lineage>
        <taxon>Eukaryota</taxon>
        <taxon>Fungi</taxon>
        <taxon>Dikarya</taxon>
        <taxon>Ascomycota</taxon>
        <taxon>Pezizomycotina</taxon>
        <taxon>Sordariomycetes</taxon>
        <taxon>Sordariomycetidae</taxon>
        <taxon>Sordariales</taxon>
        <taxon>Podosporaceae</taxon>
        <taxon>Podospora</taxon>
    </lineage>
</organism>
<dbReference type="Pfam" id="PF12706">
    <property type="entry name" value="Lactamase_B_2"/>
    <property type="match status" value="1"/>
</dbReference>
<feature type="region of interest" description="Disordered" evidence="1">
    <location>
        <begin position="1"/>
        <end position="36"/>
    </location>
</feature>
<dbReference type="GO" id="GO:0005737">
    <property type="term" value="C:cytoplasm"/>
    <property type="evidence" value="ECO:0007669"/>
    <property type="project" value="TreeGrafter"/>
</dbReference>
<dbReference type="PANTHER" id="PTHR15032:SF27">
    <property type="entry name" value="N-ACYL-PHOSPHATIDYLETHANOLAMINE-HYDROLYZING PHOSPHOLIPASE D"/>
    <property type="match status" value="1"/>
</dbReference>
<sequence>MSTAQSKSGLLAVSVERSKRDPLAPRPPHHVTPGAAVTAPKATWSSYFPTWTSGKKNEPSGFRNPWPSWYKPNRAEVWDSLEWGEDTDPCIGMAASHLDGVPAPSNPPEQGKRPTFGDVTSWPNSTGAKAARLLSMEQPDFSFPSSPSRPKAKLTWLGHASMLLQLPPLTRDGQPLRCLFDPIFSMRCAPSQTFGPIRSYPPPCRPEDLPPIDAVFISHNHYDHLDLDTILAIWKKNEPTVHFFVPLGNKQLFIDSGLPAERVSELDWWDSAQIAAPLNAPNTKTTSLKIWCTPAQHSSGRLGLEADSTLWSSWYLEHPDCSGQKPYRIFFAGDTGYQYHSSSAWPPSPPPRAAPPPDDDEKSPACPAFAEIRDRLGPPHLLLLPVAVGATYAYLRSFFLSLPTWISPFPRHSAGMPAATHMPPWDAVHVMKLMTAPGPAREGSRSSTDGRVNQGDKTADSEPAVAVAMHWGTFVSDPAEVLKTLGQLEWACQQQDVHFARSESSQKKKDVSVNGESANARKERSFLALNHGQSIVI</sequence>